<protein>
    <recommendedName>
        <fullName evidence="1">4Fe-4S ferredoxin-type domain-containing protein</fullName>
    </recommendedName>
</protein>
<dbReference type="PROSITE" id="PS00198">
    <property type="entry name" value="4FE4S_FER_1"/>
    <property type="match status" value="1"/>
</dbReference>
<dbReference type="EMBL" id="BART01000026">
    <property type="protein sequence ID" value="GAG61770.1"/>
    <property type="molecule type" value="Genomic_DNA"/>
</dbReference>
<evidence type="ECO:0000259" key="1">
    <source>
        <dbReference type="PROSITE" id="PS51379"/>
    </source>
</evidence>
<dbReference type="InterPro" id="IPR017900">
    <property type="entry name" value="4Fe4S_Fe_S_CS"/>
</dbReference>
<accession>X0YYY5</accession>
<name>X0YYY5_9ZZZZ</name>
<dbReference type="SUPFAM" id="SSF54862">
    <property type="entry name" value="4Fe-4S ferredoxins"/>
    <property type="match status" value="1"/>
</dbReference>
<dbReference type="Pfam" id="PF12838">
    <property type="entry name" value="Fer4_7"/>
    <property type="match status" value="1"/>
</dbReference>
<evidence type="ECO:0000313" key="2">
    <source>
        <dbReference type="EMBL" id="GAG61770.1"/>
    </source>
</evidence>
<dbReference type="PANTHER" id="PTHR43122">
    <property type="entry name" value="FERREDOXIN SUBUNIT OF PYRUVATE:FLAVODOXIN OXIDOREDUCTASE-RELATED"/>
    <property type="match status" value="1"/>
</dbReference>
<dbReference type="EMBL" id="BARU01003156">
    <property type="protein sequence ID" value="GAH20999.1"/>
    <property type="molecule type" value="Genomic_DNA"/>
</dbReference>
<feature type="domain" description="4Fe-4S ferredoxin-type" evidence="1">
    <location>
        <begin position="9"/>
        <end position="41"/>
    </location>
</feature>
<dbReference type="PANTHER" id="PTHR43122:SF1">
    <property type="entry name" value="IRON-SULFUR-BINDING PROTEIN"/>
    <property type="match status" value="1"/>
</dbReference>
<feature type="domain" description="4Fe-4S ferredoxin-type" evidence="1">
    <location>
        <begin position="49"/>
        <end position="78"/>
    </location>
</feature>
<organism evidence="2">
    <name type="scientific">marine sediment metagenome</name>
    <dbReference type="NCBI Taxonomy" id="412755"/>
    <lineage>
        <taxon>unclassified sequences</taxon>
        <taxon>metagenomes</taxon>
        <taxon>ecological metagenomes</taxon>
    </lineage>
</organism>
<evidence type="ECO:0000313" key="3">
    <source>
        <dbReference type="EMBL" id="GAH20999.1"/>
    </source>
</evidence>
<dbReference type="AlphaFoldDB" id="X0YYY5"/>
<sequence>MVKIMGMFVKVEINNNKCKKVKNCKICEEVCPVEIFKFEKLEENNGIISVIEENEDECIFCNLCLEKCPQKAITIKKLY</sequence>
<proteinExistence type="predicted"/>
<dbReference type="PROSITE" id="PS51379">
    <property type="entry name" value="4FE4S_FER_2"/>
    <property type="match status" value="2"/>
</dbReference>
<reference evidence="2" key="1">
    <citation type="journal article" date="2014" name="Front. Microbiol.">
        <title>High frequency of phylogenetically diverse reductive dehalogenase-homologous genes in deep subseafloor sedimentary metagenomes.</title>
        <authorList>
            <person name="Kawai M."/>
            <person name="Futagami T."/>
            <person name="Toyoda A."/>
            <person name="Takaki Y."/>
            <person name="Nishi S."/>
            <person name="Hori S."/>
            <person name="Arai W."/>
            <person name="Tsubouchi T."/>
            <person name="Morono Y."/>
            <person name="Uchiyama I."/>
            <person name="Ito T."/>
            <person name="Fujiyama A."/>
            <person name="Inagaki F."/>
            <person name="Takami H."/>
        </authorList>
    </citation>
    <scope>NUCLEOTIDE SEQUENCE</scope>
    <source>
        <strain evidence="2">Expedition CK06-06</strain>
    </source>
</reference>
<gene>
    <name evidence="2" type="ORF">S01H4_00233</name>
    <name evidence="3" type="ORF">S03H2_06992</name>
</gene>
<comment type="caution">
    <text evidence="2">The sequence shown here is derived from an EMBL/GenBank/DDBJ whole genome shotgun (WGS) entry which is preliminary data.</text>
</comment>
<dbReference type="Gene3D" id="3.30.70.20">
    <property type="match status" value="1"/>
</dbReference>
<dbReference type="InterPro" id="IPR017896">
    <property type="entry name" value="4Fe4S_Fe-S-bd"/>
</dbReference>